<keyword evidence="2 4" id="KW-0863">Zinc-finger</keyword>
<dbReference type="InterPro" id="IPR017455">
    <property type="entry name" value="Znf_FYVE-rel"/>
</dbReference>
<name>A0AAV4HYA7_9GAST</name>
<dbReference type="Proteomes" id="UP000762676">
    <property type="component" value="Unassembled WGS sequence"/>
</dbReference>
<dbReference type="GO" id="GO:0008270">
    <property type="term" value="F:zinc ion binding"/>
    <property type="evidence" value="ECO:0007669"/>
    <property type="project" value="UniProtKB-KW"/>
</dbReference>
<protein>
    <submittedName>
        <fullName evidence="7">Zinc finger FYVE domain-containing protein 1</fullName>
    </submittedName>
</protein>
<feature type="domain" description="FYVE-type" evidence="6">
    <location>
        <begin position="801"/>
        <end position="861"/>
    </location>
</feature>
<dbReference type="GO" id="GO:0005545">
    <property type="term" value="F:1-phosphatidylinositol binding"/>
    <property type="evidence" value="ECO:0007669"/>
    <property type="project" value="TreeGrafter"/>
</dbReference>
<evidence type="ECO:0000256" key="1">
    <source>
        <dbReference type="ARBA" id="ARBA00022723"/>
    </source>
</evidence>
<dbReference type="Pfam" id="PF01363">
    <property type="entry name" value="FYVE"/>
    <property type="match status" value="2"/>
</dbReference>
<evidence type="ECO:0000313" key="7">
    <source>
        <dbReference type="EMBL" id="GFS02575.1"/>
    </source>
</evidence>
<dbReference type="SUPFAM" id="SSF57903">
    <property type="entry name" value="FYVE/PHD zinc finger"/>
    <property type="match status" value="2"/>
</dbReference>
<dbReference type="GO" id="GO:0005811">
    <property type="term" value="C:lipid droplet"/>
    <property type="evidence" value="ECO:0007669"/>
    <property type="project" value="TreeGrafter"/>
</dbReference>
<keyword evidence="3" id="KW-0862">Zinc</keyword>
<dbReference type="InterPro" id="IPR000315">
    <property type="entry name" value="Znf_B-box"/>
</dbReference>
<dbReference type="GO" id="GO:0005547">
    <property type="term" value="F:phosphatidylinositol-3,4,5-trisphosphate binding"/>
    <property type="evidence" value="ECO:0007669"/>
    <property type="project" value="TreeGrafter"/>
</dbReference>
<dbReference type="PROSITE" id="PS50178">
    <property type="entry name" value="ZF_FYVE"/>
    <property type="match status" value="2"/>
</dbReference>
<dbReference type="GO" id="GO:0043325">
    <property type="term" value="F:phosphatidylinositol-3,4-bisphosphate binding"/>
    <property type="evidence" value="ECO:0007669"/>
    <property type="project" value="TreeGrafter"/>
</dbReference>
<keyword evidence="1" id="KW-0479">Metal-binding</keyword>
<dbReference type="SUPFAM" id="SSF52540">
    <property type="entry name" value="P-loop containing nucleoside triphosphate hydrolases"/>
    <property type="match status" value="1"/>
</dbReference>
<dbReference type="InterPro" id="IPR013083">
    <property type="entry name" value="Znf_RING/FYVE/PHD"/>
</dbReference>
<reference evidence="7 8" key="1">
    <citation type="journal article" date="2021" name="Elife">
        <title>Chloroplast acquisition without the gene transfer in kleptoplastic sea slugs, Plakobranchus ocellatus.</title>
        <authorList>
            <person name="Maeda T."/>
            <person name="Takahashi S."/>
            <person name="Yoshida T."/>
            <person name="Shimamura S."/>
            <person name="Takaki Y."/>
            <person name="Nagai Y."/>
            <person name="Toyoda A."/>
            <person name="Suzuki Y."/>
            <person name="Arimoto A."/>
            <person name="Ishii H."/>
            <person name="Satoh N."/>
            <person name="Nishiyama T."/>
            <person name="Hasebe M."/>
            <person name="Maruyama T."/>
            <person name="Minagawa J."/>
            <person name="Obokata J."/>
            <person name="Shigenobu S."/>
        </authorList>
    </citation>
    <scope>NUCLEOTIDE SEQUENCE [LARGE SCALE GENOMIC DNA]</scope>
</reference>
<keyword evidence="8" id="KW-1185">Reference proteome</keyword>
<dbReference type="InterPro" id="IPR000306">
    <property type="entry name" value="Znf_FYVE"/>
</dbReference>
<dbReference type="EMBL" id="BMAT01009246">
    <property type="protein sequence ID" value="GFS02575.1"/>
    <property type="molecule type" value="Genomic_DNA"/>
</dbReference>
<dbReference type="Gene3D" id="3.30.40.10">
    <property type="entry name" value="Zinc/RING finger domain, C3HC4 (zinc finger)"/>
    <property type="match status" value="2"/>
</dbReference>
<feature type="domain" description="FYVE-type" evidence="6">
    <location>
        <begin position="688"/>
        <end position="749"/>
    </location>
</feature>
<proteinExistence type="predicted"/>
<dbReference type="PANTHER" id="PTHR46624">
    <property type="entry name" value="AGAP002036-PA"/>
    <property type="match status" value="1"/>
</dbReference>
<evidence type="ECO:0000256" key="2">
    <source>
        <dbReference type="ARBA" id="ARBA00022771"/>
    </source>
</evidence>
<sequence length="863" mass="98016">MMRPVVKRRPRSRSSIQVCKEKLCCPFINCEAKYYCEDCNSAQCQSCERAIHASKLKYDFHIRKTIPSVPEELLCQSKKLNLICHNKNFPDLWCENCQLQLCYVCFDLYHNTERKRQHISVSISHHLKKLKERKEKTLQPQTEGQLHDSSELYEDANSEMIKPLAPYSLADADESMTFCSFPQEAETVTDNMAFVSSTSSFQANFRNSSGSSGTANIDLIPHKMLSEALDRTNLEDSFCESHTDSFLLIDDQEVLQVTDPDEFVEKLGCDRHDVFKVISIFGNTGDGKSHTLNHIFFGGKETFKTSVSQSSCTLGVWCALDPRYKTVVIDTEGLLGSSSNENQRLRLLLKVLAVSDIVIYRTRAERLHNDMFVFLSNASKAYCKHFTHELKSASEKFGIAESSLGPVLVVFQETTHTEVLKSREDRSEHGILRDMFYSSKNPVDAFRSILYVGLQTVRPPTNFTPLQDCVINQLKDKSVRASRRPEVIFRSLKALNDKFNQEIEAPQLNTFPDQYFTCTSRCLACNARCELSMNHDLDKEPHDPGRGKLCEYQSQFGNKVFMCKTCLKNKKQVIVVPKTSSSADNSWFGFTKYIWSGYVYECPNCGVIYRSREHWYGNEEEDKVLHVEFRHVWPQGPSGLDNTHNAARKVLEGFHYMADTISSVSAKPTKYLAEWTADQINPSYWVPNSEIIKCAKCHQLFDCAEQKHHCRACGKGFCMDCSSKKRPVPEKGWGPEPVRVCDDCFAPAEKQEADASIDQSALTARKVGEAVSSTINVFASAFEYPIGMIKNSARPGYWVPDDQITACCVCSRKFGPRLTIHHCRACGQGVCDECSLSKRCVPLRGWDYPVRVCNNCEKKTDRI</sequence>
<dbReference type="GO" id="GO:0032266">
    <property type="term" value="F:phosphatidylinositol-3-phosphate binding"/>
    <property type="evidence" value="ECO:0007669"/>
    <property type="project" value="TreeGrafter"/>
</dbReference>
<dbReference type="SMART" id="SM00064">
    <property type="entry name" value="FYVE"/>
    <property type="match status" value="2"/>
</dbReference>
<dbReference type="PROSITE" id="PS50119">
    <property type="entry name" value="ZF_BBOX"/>
    <property type="match status" value="1"/>
</dbReference>
<dbReference type="CDD" id="cd15734">
    <property type="entry name" value="FYVE_ZFYV1"/>
    <property type="match status" value="1"/>
</dbReference>
<evidence type="ECO:0000256" key="4">
    <source>
        <dbReference type="PROSITE-ProRule" id="PRU00024"/>
    </source>
</evidence>
<dbReference type="InterPro" id="IPR042427">
    <property type="entry name" value="ZFYV1"/>
</dbReference>
<gene>
    <name evidence="7" type="ORF">ElyMa_004610300</name>
</gene>
<organism evidence="7 8">
    <name type="scientific">Elysia marginata</name>
    <dbReference type="NCBI Taxonomy" id="1093978"/>
    <lineage>
        <taxon>Eukaryota</taxon>
        <taxon>Metazoa</taxon>
        <taxon>Spiralia</taxon>
        <taxon>Lophotrochozoa</taxon>
        <taxon>Mollusca</taxon>
        <taxon>Gastropoda</taxon>
        <taxon>Heterobranchia</taxon>
        <taxon>Euthyneura</taxon>
        <taxon>Panpulmonata</taxon>
        <taxon>Sacoglossa</taxon>
        <taxon>Placobranchoidea</taxon>
        <taxon>Plakobranchidae</taxon>
        <taxon>Elysia</taxon>
    </lineage>
</organism>
<dbReference type="GO" id="GO:0140042">
    <property type="term" value="P:lipid droplet formation"/>
    <property type="evidence" value="ECO:0007669"/>
    <property type="project" value="TreeGrafter"/>
</dbReference>
<comment type="caution">
    <text evidence="7">The sequence shown here is derived from an EMBL/GenBank/DDBJ whole genome shotgun (WGS) entry which is preliminary data.</text>
</comment>
<dbReference type="PANTHER" id="PTHR46624:SF4">
    <property type="entry name" value="FYVE-TYPE DOMAIN-CONTAINING PROTEIN"/>
    <property type="match status" value="1"/>
</dbReference>
<dbReference type="Gene3D" id="3.40.50.300">
    <property type="entry name" value="P-loop containing nucleotide triphosphate hydrolases"/>
    <property type="match status" value="1"/>
</dbReference>
<dbReference type="InterPro" id="IPR011011">
    <property type="entry name" value="Znf_FYVE_PHD"/>
</dbReference>
<evidence type="ECO:0000256" key="3">
    <source>
        <dbReference type="ARBA" id="ARBA00022833"/>
    </source>
</evidence>
<evidence type="ECO:0000259" key="6">
    <source>
        <dbReference type="PROSITE" id="PS50178"/>
    </source>
</evidence>
<evidence type="ECO:0000313" key="8">
    <source>
        <dbReference type="Proteomes" id="UP000762676"/>
    </source>
</evidence>
<dbReference type="AlphaFoldDB" id="A0AAV4HYA7"/>
<dbReference type="InterPro" id="IPR027417">
    <property type="entry name" value="P-loop_NTPase"/>
</dbReference>
<feature type="domain" description="B box-type" evidence="5">
    <location>
        <begin position="19"/>
        <end position="60"/>
    </location>
</feature>
<evidence type="ECO:0000259" key="5">
    <source>
        <dbReference type="PROSITE" id="PS50119"/>
    </source>
</evidence>
<accession>A0AAV4HYA7</accession>